<dbReference type="Gene3D" id="3.60.20.10">
    <property type="entry name" value="Glutamine Phosphoribosylpyrophosphate, subunit 1, domain 1"/>
    <property type="match status" value="1"/>
</dbReference>
<dbReference type="InterPro" id="IPR022296">
    <property type="entry name" value="Proteasome_asu_bac"/>
</dbReference>
<dbReference type="GO" id="GO:0019773">
    <property type="term" value="C:proteasome core complex, alpha-subunit complex"/>
    <property type="evidence" value="ECO:0007669"/>
    <property type="project" value="InterPro"/>
</dbReference>
<dbReference type="GO" id="GO:0051603">
    <property type="term" value="P:proteolysis involved in protein catabolic process"/>
    <property type="evidence" value="ECO:0007669"/>
    <property type="project" value="InterPro"/>
</dbReference>
<keyword evidence="1" id="KW-0963">Cytoplasm</keyword>
<dbReference type="SUPFAM" id="SSF56235">
    <property type="entry name" value="N-terminal nucleophile aminohydrolases (Ntn hydrolases)"/>
    <property type="match status" value="1"/>
</dbReference>
<gene>
    <name evidence="3" type="ORF">UFOPK2992_01430</name>
</gene>
<evidence type="ECO:0000313" key="3">
    <source>
        <dbReference type="EMBL" id="CAB4808691.1"/>
    </source>
</evidence>
<dbReference type="PROSITE" id="PS51475">
    <property type="entry name" value="PROTEASOME_ALPHA_2"/>
    <property type="match status" value="1"/>
</dbReference>
<evidence type="ECO:0000256" key="1">
    <source>
        <dbReference type="ARBA" id="ARBA00022490"/>
    </source>
</evidence>
<dbReference type="InterPro" id="IPR050115">
    <property type="entry name" value="Proteasome_alpha"/>
</dbReference>
<dbReference type="AlphaFoldDB" id="A0A6J6YGT1"/>
<sequence length="232" mass="25581">MSMPYYVAPEQIMKDRADYARKGIARGRAMVALRYAGGIALVAENPSNTLRKVSEIYDRIAFAGVGKYNEFDQLRVAGVRAADLKGFQYSRDDVDARSLANSYAQMLGQIFTHEMKPMEVEILVAEVAHDDVSDQLFHILYDGTVVDERRFSVLGGDADAITARLNESWSEGLELDACLRAAVAALAGPDRQLVADDLEVALLDRAAARRCFRRLDDDVVEAYLATSPPSAE</sequence>
<dbReference type="HAMAP" id="MF_00289_B">
    <property type="entry name" value="Proteasome_A_B"/>
    <property type="match status" value="1"/>
</dbReference>
<dbReference type="Pfam" id="PF00227">
    <property type="entry name" value="Proteasome"/>
    <property type="match status" value="1"/>
</dbReference>
<accession>A0A6J6YGT1</accession>
<name>A0A6J6YGT1_9ZZZZ</name>
<organism evidence="3">
    <name type="scientific">freshwater metagenome</name>
    <dbReference type="NCBI Taxonomy" id="449393"/>
    <lineage>
        <taxon>unclassified sequences</taxon>
        <taxon>metagenomes</taxon>
        <taxon>ecological metagenomes</taxon>
    </lineage>
</organism>
<dbReference type="NCBIfam" id="TIGR03691">
    <property type="entry name" value="20S_bact_alpha"/>
    <property type="match status" value="1"/>
</dbReference>
<protein>
    <submittedName>
        <fullName evidence="3">Unannotated protein</fullName>
    </submittedName>
</protein>
<dbReference type="EMBL" id="CAFAAI010000267">
    <property type="protein sequence ID" value="CAB4808691.1"/>
    <property type="molecule type" value="Genomic_DNA"/>
</dbReference>
<dbReference type="GO" id="GO:0004298">
    <property type="term" value="F:threonine-type endopeptidase activity"/>
    <property type="evidence" value="ECO:0007669"/>
    <property type="project" value="InterPro"/>
</dbReference>
<keyword evidence="2" id="KW-0647">Proteasome</keyword>
<dbReference type="InterPro" id="IPR001353">
    <property type="entry name" value="Proteasome_sua/b"/>
</dbReference>
<reference evidence="3" key="1">
    <citation type="submission" date="2020-05" db="EMBL/GenBank/DDBJ databases">
        <authorList>
            <person name="Chiriac C."/>
            <person name="Salcher M."/>
            <person name="Ghai R."/>
            <person name="Kavagutti S V."/>
        </authorList>
    </citation>
    <scope>NUCLEOTIDE SEQUENCE</scope>
</reference>
<proteinExistence type="inferred from homology"/>
<dbReference type="InterPro" id="IPR023332">
    <property type="entry name" value="Proteasome_alpha-type"/>
</dbReference>
<evidence type="ECO:0000256" key="2">
    <source>
        <dbReference type="ARBA" id="ARBA00022942"/>
    </source>
</evidence>
<dbReference type="PANTHER" id="PTHR11599">
    <property type="entry name" value="PROTEASOME SUBUNIT ALPHA/BETA"/>
    <property type="match status" value="1"/>
</dbReference>
<dbReference type="InterPro" id="IPR029055">
    <property type="entry name" value="Ntn_hydrolases_N"/>
</dbReference>